<dbReference type="RefSeq" id="WP_177172739.1">
    <property type="nucleotide sequence ID" value="NZ_JAJATZ010000006.1"/>
</dbReference>
<proteinExistence type="predicted"/>
<organism evidence="1 2">
    <name type="scientific">Loktanella gaetbuli</name>
    <dbReference type="NCBI Taxonomy" id="2881335"/>
    <lineage>
        <taxon>Bacteria</taxon>
        <taxon>Pseudomonadati</taxon>
        <taxon>Pseudomonadota</taxon>
        <taxon>Alphaproteobacteria</taxon>
        <taxon>Rhodobacterales</taxon>
        <taxon>Roseobacteraceae</taxon>
        <taxon>Loktanella</taxon>
    </lineage>
</organism>
<reference evidence="1" key="1">
    <citation type="submission" date="2021-10" db="EMBL/GenBank/DDBJ databases">
        <title>Loktanella gaetbuli sp. nov., isolated from a tidal flat.</title>
        <authorList>
            <person name="Park S."/>
            <person name="Yoon J.-H."/>
        </authorList>
    </citation>
    <scope>NUCLEOTIDE SEQUENCE</scope>
    <source>
        <strain evidence="1">TSTF-M6</strain>
    </source>
</reference>
<dbReference type="Proteomes" id="UP001138961">
    <property type="component" value="Unassembled WGS sequence"/>
</dbReference>
<dbReference type="EMBL" id="JAJATZ010000006">
    <property type="protein sequence ID" value="MCB5200259.1"/>
    <property type="molecule type" value="Genomic_DNA"/>
</dbReference>
<name>A0ABS8BX36_9RHOB</name>
<keyword evidence="2" id="KW-1185">Reference proteome</keyword>
<sequence>MLGELDRVVRQDRMDAVGNDEHLVMVTDHDVFGQEVTFALSCADLNTSFVVSCDVREKLISRMQGLKRTVVKVFPEAETVEAL</sequence>
<gene>
    <name evidence="1" type="ORF">LGQ03_13500</name>
</gene>
<protein>
    <submittedName>
        <fullName evidence="1">Uncharacterized protein</fullName>
    </submittedName>
</protein>
<evidence type="ECO:0000313" key="2">
    <source>
        <dbReference type="Proteomes" id="UP001138961"/>
    </source>
</evidence>
<accession>A0ABS8BX36</accession>
<comment type="caution">
    <text evidence="1">The sequence shown here is derived from an EMBL/GenBank/DDBJ whole genome shotgun (WGS) entry which is preliminary data.</text>
</comment>
<evidence type="ECO:0000313" key="1">
    <source>
        <dbReference type="EMBL" id="MCB5200259.1"/>
    </source>
</evidence>